<dbReference type="OrthoDB" id="143162at2"/>
<dbReference type="InterPro" id="IPR045528">
    <property type="entry name" value="DO-GTPase2"/>
</dbReference>
<dbReference type="AlphaFoldDB" id="A0A5B2XD70"/>
<evidence type="ECO:0000313" key="2">
    <source>
        <dbReference type="EMBL" id="KAA2261293.1"/>
    </source>
</evidence>
<dbReference type="EMBL" id="VUOB01000029">
    <property type="protein sequence ID" value="KAA2261293.1"/>
    <property type="molecule type" value="Genomic_DNA"/>
</dbReference>
<evidence type="ECO:0000259" key="1">
    <source>
        <dbReference type="Pfam" id="PF19993"/>
    </source>
</evidence>
<feature type="domain" description="Double-GTPase 2" evidence="1">
    <location>
        <begin position="74"/>
        <end position="272"/>
    </location>
</feature>
<dbReference type="SUPFAM" id="SSF52540">
    <property type="entry name" value="P-loop containing nucleoside triphosphate hydrolases"/>
    <property type="match status" value="1"/>
</dbReference>
<organism evidence="2 3">
    <name type="scientific">Solihabitans fulvus</name>
    <dbReference type="NCBI Taxonomy" id="1892852"/>
    <lineage>
        <taxon>Bacteria</taxon>
        <taxon>Bacillati</taxon>
        <taxon>Actinomycetota</taxon>
        <taxon>Actinomycetes</taxon>
        <taxon>Pseudonocardiales</taxon>
        <taxon>Pseudonocardiaceae</taxon>
        <taxon>Solihabitans</taxon>
    </lineage>
</organism>
<comment type="caution">
    <text evidence="2">The sequence shown here is derived from an EMBL/GenBank/DDBJ whole genome shotgun (WGS) entry which is preliminary data.</text>
</comment>
<dbReference type="Gene3D" id="3.40.50.300">
    <property type="entry name" value="P-loop containing nucleotide triphosphate hydrolases"/>
    <property type="match status" value="1"/>
</dbReference>
<reference evidence="2 3" key="1">
    <citation type="submission" date="2019-09" db="EMBL/GenBank/DDBJ databases">
        <title>Goodfellowia gen. nov., a new genus of the Pseudonocardineae related to Actinoalloteichus, containing Goodfellowia coeruleoviolacea gen. nov., comb. nov. gen. nov., comb. nov.</title>
        <authorList>
            <person name="Labeda D."/>
        </authorList>
    </citation>
    <scope>NUCLEOTIDE SEQUENCE [LARGE SCALE GENOMIC DNA]</scope>
    <source>
        <strain evidence="2 3">AN110305</strain>
    </source>
</reference>
<name>A0A5B2XD70_9PSEU</name>
<dbReference type="Pfam" id="PF19993">
    <property type="entry name" value="DO-GTPase2"/>
    <property type="match status" value="1"/>
</dbReference>
<dbReference type="Proteomes" id="UP000323454">
    <property type="component" value="Unassembled WGS sequence"/>
</dbReference>
<keyword evidence="3" id="KW-1185">Reference proteome</keyword>
<accession>A0A5B2XD70</accession>
<sequence length="373" mass="41897">MPTVTCPYCWSRQRPGDLSRRCGDRCGDKGAVFPDKELSDGKCPHGQLPQARRVCPQCGRDLLREYIDSGGRNIAVIGSADSGKSTWVGVLVHQFLHGQVAERFQGMSLDLLGEASRIRYERDFDTPLFRDSRTLRQTASARVIAPEPLMFSLRFPGRARWLRPERVVPVVTVFYDTAGEDVARASVMDQLVSYLSAAEGIVLLLDPVQMPRVREMIGADRISGARTAFTEQLFVLTRLGELLRERSKSPVNKPLTIPLAIALTKLDLLRETFAPESPLRRPSHHLGYYDEDDGLDVHEDVRGWLNQWYEPAFDRSVANTFAVHRYFGLSALGAPPVDGNRLSPSGVHPYRVEDPMLWLLARFGAIRTVRGKR</sequence>
<evidence type="ECO:0000313" key="3">
    <source>
        <dbReference type="Proteomes" id="UP000323454"/>
    </source>
</evidence>
<proteinExistence type="predicted"/>
<gene>
    <name evidence="2" type="ORF">F0L68_17730</name>
</gene>
<protein>
    <recommendedName>
        <fullName evidence="1">Double-GTPase 2 domain-containing protein</fullName>
    </recommendedName>
</protein>
<reference evidence="2 3" key="2">
    <citation type="submission" date="2019-09" db="EMBL/GenBank/DDBJ databases">
        <authorList>
            <person name="Jin C."/>
        </authorList>
    </citation>
    <scope>NUCLEOTIDE SEQUENCE [LARGE SCALE GENOMIC DNA]</scope>
    <source>
        <strain evidence="2 3">AN110305</strain>
    </source>
</reference>
<dbReference type="RefSeq" id="WP_149850696.1">
    <property type="nucleotide sequence ID" value="NZ_VUOB01000029.1"/>
</dbReference>
<dbReference type="InterPro" id="IPR027417">
    <property type="entry name" value="P-loop_NTPase"/>
</dbReference>